<keyword evidence="3" id="KW-0723">Serine/threonine-protein kinase</keyword>
<dbReference type="Pfam" id="PF00069">
    <property type="entry name" value="Pkinase"/>
    <property type="match status" value="1"/>
</dbReference>
<evidence type="ECO:0000313" key="4">
    <source>
        <dbReference type="Proteomes" id="UP000320055"/>
    </source>
</evidence>
<dbReference type="PANTHER" id="PTHR23150:SF19">
    <property type="entry name" value="FORMYLGLYCINE-GENERATING ENZYME"/>
    <property type="match status" value="1"/>
</dbReference>
<feature type="binding site" evidence="1">
    <location>
        <position position="64"/>
    </location>
    <ligand>
        <name>ATP</name>
        <dbReference type="ChEBI" id="CHEBI:30616"/>
    </ligand>
</feature>
<dbReference type="InterPro" id="IPR051043">
    <property type="entry name" value="Sulfatase_Mod_Factor_Kinase"/>
</dbReference>
<dbReference type="PANTHER" id="PTHR23150">
    <property type="entry name" value="SULFATASE MODIFYING FACTOR 1, 2"/>
    <property type="match status" value="1"/>
</dbReference>
<dbReference type="GO" id="GO:0005524">
    <property type="term" value="F:ATP binding"/>
    <property type="evidence" value="ECO:0007669"/>
    <property type="project" value="UniProtKB-UniRule"/>
</dbReference>
<keyword evidence="4" id="KW-1185">Reference proteome</keyword>
<dbReference type="Pfam" id="PF03781">
    <property type="entry name" value="FGE-sulfatase"/>
    <property type="match status" value="1"/>
</dbReference>
<dbReference type="Gene3D" id="3.90.1580.10">
    <property type="entry name" value="paralog of FGE (formylglycine-generating enzyme)"/>
    <property type="match status" value="1"/>
</dbReference>
<dbReference type="InterPro" id="IPR042095">
    <property type="entry name" value="SUMF_sf"/>
</dbReference>
<dbReference type="EMBL" id="CAACVJ010000687">
    <property type="protein sequence ID" value="VEP18449.1"/>
    <property type="molecule type" value="Genomic_DNA"/>
</dbReference>
<evidence type="ECO:0000256" key="1">
    <source>
        <dbReference type="PROSITE-ProRule" id="PRU10141"/>
    </source>
</evidence>
<keyword evidence="3" id="KW-0418">Kinase</keyword>
<keyword evidence="3" id="KW-0808">Transferase</keyword>
<dbReference type="PROSITE" id="PS50011">
    <property type="entry name" value="PROTEIN_KINASE_DOM"/>
    <property type="match status" value="1"/>
</dbReference>
<protein>
    <submittedName>
        <fullName evidence="3">Serine/threonine protein kinase</fullName>
    </submittedName>
</protein>
<dbReference type="OrthoDB" id="9768004at2"/>
<gene>
    <name evidence="3" type="ORF">H1P_80004</name>
</gene>
<evidence type="ECO:0000259" key="2">
    <source>
        <dbReference type="PROSITE" id="PS50011"/>
    </source>
</evidence>
<organism evidence="3 4">
    <name type="scientific">Hyella patelloides LEGE 07179</name>
    <dbReference type="NCBI Taxonomy" id="945734"/>
    <lineage>
        <taxon>Bacteria</taxon>
        <taxon>Bacillati</taxon>
        <taxon>Cyanobacteriota</taxon>
        <taxon>Cyanophyceae</taxon>
        <taxon>Pleurocapsales</taxon>
        <taxon>Hyellaceae</taxon>
        <taxon>Hyella</taxon>
    </lineage>
</organism>
<dbReference type="SUPFAM" id="SSF56436">
    <property type="entry name" value="C-type lectin-like"/>
    <property type="match status" value="1"/>
</dbReference>
<dbReference type="Proteomes" id="UP000320055">
    <property type="component" value="Unassembled WGS sequence"/>
</dbReference>
<keyword evidence="1" id="KW-0067">ATP-binding</keyword>
<dbReference type="GO" id="GO:0120147">
    <property type="term" value="F:formylglycine-generating oxidase activity"/>
    <property type="evidence" value="ECO:0007669"/>
    <property type="project" value="TreeGrafter"/>
</dbReference>
<feature type="domain" description="Protein kinase" evidence="2">
    <location>
        <begin position="33"/>
        <end position="305"/>
    </location>
</feature>
<dbReference type="SUPFAM" id="SSF56112">
    <property type="entry name" value="Protein kinase-like (PK-like)"/>
    <property type="match status" value="1"/>
</dbReference>
<dbReference type="GO" id="GO:0004674">
    <property type="term" value="F:protein serine/threonine kinase activity"/>
    <property type="evidence" value="ECO:0007669"/>
    <property type="project" value="UniProtKB-KW"/>
</dbReference>
<keyword evidence="1" id="KW-0547">Nucleotide-binding</keyword>
<name>A0A563W421_9CYAN</name>
<dbReference type="SMART" id="SM00220">
    <property type="entry name" value="S_TKc"/>
    <property type="match status" value="1"/>
</dbReference>
<dbReference type="InterPro" id="IPR000719">
    <property type="entry name" value="Prot_kinase_dom"/>
</dbReference>
<accession>A0A563W421</accession>
<proteinExistence type="predicted"/>
<evidence type="ECO:0000313" key="3">
    <source>
        <dbReference type="EMBL" id="VEP18449.1"/>
    </source>
</evidence>
<dbReference type="InterPro" id="IPR016187">
    <property type="entry name" value="CTDL_fold"/>
</dbReference>
<dbReference type="InterPro" id="IPR011009">
    <property type="entry name" value="Kinase-like_dom_sf"/>
</dbReference>
<dbReference type="Gene3D" id="1.10.510.10">
    <property type="entry name" value="Transferase(Phosphotransferase) domain 1"/>
    <property type="match status" value="1"/>
</dbReference>
<reference evidence="3 4" key="1">
    <citation type="submission" date="2019-01" db="EMBL/GenBank/DDBJ databases">
        <authorList>
            <person name="Brito A."/>
        </authorList>
    </citation>
    <scope>NUCLEOTIDE SEQUENCE [LARGE SCALE GENOMIC DNA]</scope>
    <source>
        <strain evidence="3">1</strain>
    </source>
</reference>
<dbReference type="CDD" id="cd14014">
    <property type="entry name" value="STKc_PknB_like"/>
    <property type="match status" value="1"/>
</dbReference>
<dbReference type="AlphaFoldDB" id="A0A563W421"/>
<sequence length="630" mass="70818">MSQCLNPDCLVKNSEKTQFCRECGAKLLLSDRYRALNILGKGGFGRTFLAIDEQKPSKPRCVIKQFLPQVKSKKGLAKAAELFEREAMRLDELGQHSQIPSLLAFFNQEEQLYLIQEFIDGNDLQKELTIQGVFHEQQIKELLNDMLAVLNFVHSNNVIHRDIKPENIIRRKEDNKLVLVDFGAAKSTGGLDTSKTGTIIGSAAYISPEQAAGKPKFASDLYSLGATCLHLLTNTEPTELFDLAEGEWMWREYLEDNDISYELSRVLDKLVEGATKRRFQTVEEVLEALSRTSGASHIKPTKPFISDRYRVSKTAQYGVVARHKSSTVSATKRRKPPSVQNLKLQVTEYSFVTVAKNDSVIVGRHSKLKTIEHQGKAKYTTFDLGQEVTIDLVGIPSGQFIMGSPENEAERGDNESPQHPVKVRPFLIGKYPVTQAQWSAIMKQNPSRFTENSDLPVEKVSWFDCVEFCQKLSDRVGREIRLPTEAEWEYACRGKLKTPFHFGSTITTELANYNGEFTYGMGEEGENRNQTTKVGSFSPNSFGLYDLHGNVAEWCQDTWHDSYQGAPNNGSSWQENSDLAVGEARCDRNPRVLRGGSWLHLPGCCRSAYRLKAEPNSKSDAFGFRIAMGI</sequence>
<dbReference type="InterPro" id="IPR017441">
    <property type="entry name" value="Protein_kinase_ATP_BS"/>
</dbReference>
<dbReference type="InterPro" id="IPR005532">
    <property type="entry name" value="SUMF_dom"/>
</dbReference>
<dbReference type="PROSITE" id="PS00107">
    <property type="entry name" value="PROTEIN_KINASE_ATP"/>
    <property type="match status" value="1"/>
</dbReference>
<dbReference type="RefSeq" id="WP_144863568.1">
    <property type="nucleotide sequence ID" value="NZ_LR213772.1"/>
</dbReference>